<dbReference type="EMBL" id="LQRT01000019">
    <property type="protein sequence ID" value="KZS40099.1"/>
    <property type="molecule type" value="Genomic_DNA"/>
</dbReference>
<dbReference type="AlphaFoldDB" id="A0A162ZX16"/>
<dbReference type="PROSITE" id="PS50005">
    <property type="entry name" value="TPR"/>
    <property type="match status" value="1"/>
</dbReference>
<feature type="domain" description="Beta-lactamase-related" evidence="3">
    <location>
        <begin position="43"/>
        <end position="343"/>
    </location>
</feature>
<keyword evidence="2" id="KW-0732">Signal</keyword>
<dbReference type="Pfam" id="PF00144">
    <property type="entry name" value="Beta-lactamase"/>
    <property type="match status" value="1"/>
</dbReference>
<dbReference type="PANTHER" id="PTHR46825:SF9">
    <property type="entry name" value="BETA-LACTAMASE-RELATED DOMAIN-CONTAINING PROTEIN"/>
    <property type="match status" value="1"/>
</dbReference>
<keyword evidence="1" id="KW-0802">TPR repeat</keyword>
<sequence>MKTKTPVFFLLILNILFTVSCSKNKSSTSTKSEQFNTEIDSYIMSLIKADQIPGMAVAVVKDGTIIHKKNYGVANIVHNVPVTDSTLFRAYSTSKLVTAVAIFQLIENKEIGLNDFISEYIDDLPTKWSSIEIEHLLSHSSGLPDIIDYNKDISDKLLLTEISKKPVQFEKGQRFQYNQTNFWFLKLIIEKVTNQTFETFVRKNQFENNEKQVIFASNSLVAFPNRVPKYQFNKDFNAYELSTFEAGNRSLAGNGLNITLNSFLEWNTKLDNNKLLKEETKLKMMSPFQFTDSNSSFGHSWGIFGPKGKQYYGFAGGGVSALMKFIDKDLTIIILSNGFKNRPVISNAVTYISGLMDEELVRKDRMLNEDIRLAFIINDYKTAVEIYNQIKQDNKDINFERGLGRTGYLYLSNNEIAKSISIFKLYTKEYPNSYNAFDSLGEAYFKNKQYDLSKKNYRISLDLEPKNKNAEDMLKKIEEITNANTVYN</sequence>
<reference evidence="4 5" key="1">
    <citation type="submission" date="2016-01" db="EMBL/GenBank/DDBJ databases">
        <title>The draft genome sequence of Aquimarina sp. RZW4-3-2.</title>
        <authorList>
            <person name="Wang Y."/>
        </authorList>
    </citation>
    <scope>NUCLEOTIDE SEQUENCE [LARGE SCALE GENOMIC DNA]</scope>
    <source>
        <strain evidence="4 5">RZW4-3-2</strain>
    </source>
</reference>
<dbReference type="Proteomes" id="UP000076715">
    <property type="component" value="Unassembled WGS sequence"/>
</dbReference>
<dbReference type="InterPro" id="IPR001466">
    <property type="entry name" value="Beta-lactam-related"/>
</dbReference>
<dbReference type="RefSeq" id="WP_066314992.1">
    <property type="nucleotide sequence ID" value="NZ_LQRT01000019.1"/>
</dbReference>
<evidence type="ECO:0000256" key="2">
    <source>
        <dbReference type="SAM" id="SignalP"/>
    </source>
</evidence>
<proteinExistence type="predicted"/>
<dbReference type="InterPro" id="IPR011990">
    <property type="entry name" value="TPR-like_helical_dom_sf"/>
</dbReference>
<feature type="signal peptide" evidence="2">
    <location>
        <begin position="1"/>
        <end position="22"/>
    </location>
</feature>
<feature type="repeat" description="TPR" evidence="1">
    <location>
        <begin position="434"/>
        <end position="467"/>
    </location>
</feature>
<keyword evidence="5" id="KW-1185">Reference proteome</keyword>
<dbReference type="PROSITE" id="PS51257">
    <property type="entry name" value="PROKAR_LIPOPROTEIN"/>
    <property type="match status" value="1"/>
</dbReference>
<comment type="caution">
    <text evidence="4">The sequence shown here is derived from an EMBL/GenBank/DDBJ whole genome shotgun (WGS) entry which is preliminary data.</text>
</comment>
<evidence type="ECO:0000313" key="5">
    <source>
        <dbReference type="Proteomes" id="UP000076715"/>
    </source>
</evidence>
<dbReference type="SUPFAM" id="SSF48452">
    <property type="entry name" value="TPR-like"/>
    <property type="match status" value="1"/>
</dbReference>
<accession>A0A162ZX16</accession>
<dbReference type="Gene3D" id="1.25.40.10">
    <property type="entry name" value="Tetratricopeptide repeat domain"/>
    <property type="match status" value="1"/>
</dbReference>
<evidence type="ECO:0000259" key="3">
    <source>
        <dbReference type="Pfam" id="PF00144"/>
    </source>
</evidence>
<dbReference type="InterPro" id="IPR050491">
    <property type="entry name" value="AmpC-like"/>
</dbReference>
<dbReference type="PANTHER" id="PTHR46825">
    <property type="entry name" value="D-ALANYL-D-ALANINE-CARBOXYPEPTIDASE/ENDOPEPTIDASE AMPH"/>
    <property type="match status" value="1"/>
</dbReference>
<dbReference type="InterPro" id="IPR019734">
    <property type="entry name" value="TPR_rpt"/>
</dbReference>
<dbReference type="InterPro" id="IPR012338">
    <property type="entry name" value="Beta-lactam/transpept-like"/>
</dbReference>
<dbReference type="SUPFAM" id="SSF56601">
    <property type="entry name" value="beta-lactamase/transpeptidase-like"/>
    <property type="match status" value="1"/>
</dbReference>
<evidence type="ECO:0000256" key="1">
    <source>
        <dbReference type="PROSITE-ProRule" id="PRU00339"/>
    </source>
</evidence>
<dbReference type="SMART" id="SM00028">
    <property type="entry name" value="TPR"/>
    <property type="match status" value="1"/>
</dbReference>
<name>A0A162ZX16_9FLAO</name>
<organism evidence="4 5">
    <name type="scientific">Aquimarina aggregata</name>
    <dbReference type="NCBI Taxonomy" id="1642818"/>
    <lineage>
        <taxon>Bacteria</taxon>
        <taxon>Pseudomonadati</taxon>
        <taxon>Bacteroidota</taxon>
        <taxon>Flavobacteriia</taxon>
        <taxon>Flavobacteriales</taxon>
        <taxon>Flavobacteriaceae</taxon>
        <taxon>Aquimarina</taxon>
    </lineage>
</organism>
<protein>
    <recommendedName>
        <fullName evidence="3">Beta-lactamase-related domain-containing protein</fullName>
    </recommendedName>
</protein>
<gene>
    <name evidence="4" type="ORF">AWE51_25525</name>
</gene>
<dbReference type="Gene3D" id="3.40.710.10">
    <property type="entry name" value="DD-peptidase/beta-lactamase superfamily"/>
    <property type="match status" value="1"/>
</dbReference>
<dbReference type="STRING" id="1642818.AWE51_25525"/>
<dbReference type="OrthoDB" id="9793489at2"/>
<feature type="chain" id="PRO_5007841372" description="Beta-lactamase-related domain-containing protein" evidence="2">
    <location>
        <begin position="23"/>
        <end position="488"/>
    </location>
</feature>
<evidence type="ECO:0000313" key="4">
    <source>
        <dbReference type="EMBL" id="KZS40099.1"/>
    </source>
</evidence>